<gene>
    <name evidence="6" type="ORF">SCH01S_48_02250</name>
</gene>
<sequence length="156" mass="16972">MAEPKAPEPTGKLDISQRGTAAPTDSFADPAGKPVTLAAFKGKPVLVNLWATWCGPCVREMPTLDHIADRAGDKLKVLTVSQDNKDVDIGPTFAEGGFKHLERYRDPDNKLGFAFNTGMLPTTVLYDKDGKEVWRVIGAMDWNGPRANTLLAEYVG</sequence>
<evidence type="ECO:0000256" key="1">
    <source>
        <dbReference type="ARBA" id="ARBA00004196"/>
    </source>
</evidence>
<protein>
    <submittedName>
        <fullName evidence="6">Putative oxidoreductase</fullName>
    </submittedName>
</protein>
<feature type="region of interest" description="Disordered" evidence="4">
    <location>
        <begin position="1"/>
        <end position="28"/>
    </location>
</feature>
<dbReference type="RefSeq" id="WP_369385563.1">
    <property type="nucleotide sequence ID" value="NZ_BBWU01000048.1"/>
</dbReference>
<evidence type="ECO:0000256" key="2">
    <source>
        <dbReference type="ARBA" id="ARBA00022748"/>
    </source>
</evidence>
<dbReference type="InterPro" id="IPR013740">
    <property type="entry name" value="Redoxin"/>
</dbReference>
<dbReference type="InterPro" id="IPR036249">
    <property type="entry name" value="Thioredoxin-like_sf"/>
</dbReference>
<dbReference type="Pfam" id="PF08534">
    <property type="entry name" value="Redoxin"/>
    <property type="match status" value="1"/>
</dbReference>
<evidence type="ECO:0000259" key="5">
    <source>
        <dbReference type="PROSITE" id="PS51352"/>
    </source>
</evidence>
<dbReference type="EMBL" id="BBWU01000048">
    <property type="protein sequence ID" value="GAO40563.1"/>
    <property type="molecule type" value="Genomic_DNA"/>
</dbReference>
<keyword evidence="2" id="KW-0201">Cytochrome c-type biogenesis</keyword>
<proteinExistence type="predicted"/>
<keyword evidence="3" id="KW-0676">Redox-active center</keyword>
<dbReference type="SUPFAM" id="SSF52833">
    <property type="entry name" value="Thioredoxin-like"/>
    <property type="match status" value="1"/>
</dbReference>
<dbReference type="InterPro" id="IPR013766">
    <property type="entry name" value="Thioredoxin_domain"/>
</dbReference>
<comment type="subcellular location">
    <subcellularLocation>
        <location evidence="1">Cell envelope</location>
    </subcellularLocation>
</comment>
<comment type="caution">
    <text evidence="6">The sequence shown here is derived from an EMBL/GenBank/DDBJ whole genome shotgun (WGS) entry which is preliminary data.</text>
</comment>
<dbReference type="GO" id="GO:0030313">
    <property type="term" value="C:cell envelope"/>
    <property type="evidence" value="ECO:0007669"/>
    <property type="project" value="UniProtKB-SubCell"/>
</dbReference>
<dbReference type="PANTHER" id="PTHR42852:SF13">
    <property type="entry name" value="PROTEIN DIPZ"/>
    <property type="match status" value="1"/>
</dbReference>
<dbReference type="Proteomes" id="UP000033202">
    <property type="component" value="Unassembled WGS sequence"/>
</dbReference>
<organism evidence="6 7">
    <name type="scientific">Sphingomonas changbaiensis NBRC 104936</name>
    <dbReference type="NCBI Taxonomy" id="1219043"/>
    <lineage>
        <taxon>Bacteria</taxon>
        <taxon>Pseudomonadati</taxon>
        <taxon>Pseudomonadota</taxon>
        <taxon>Alphaproteobacteria</taxon>
        <taxon>Sphingomonadales</taxon>
        <taxon>Sphingomonadaceae</taxon>
        <taxon>Sphingomonas</taxon>
    </lineage>
</organism>
<accession>A0A0E9MSW4</accession>
<dbReference type="CDD" id="cd02966">
    <property type="entry name" value="TlpA_like_family"/>
    <property type="match status" value="1"/>
</dbReference>
<dbReference type="PROSITE" id="PS51352">
    <property type="entry name" value="THIOREDOXIN_2"/>
    <property type="match status" value="1"/>
</dbReference>
<dbReference type="PROSITE" id="PS00194">
    <property type="entry name" value="THIOREDOXIN_1"/>
    <property type="match status" value="1"/>
</dbReference>
<dbReference type="InterPro" id="IPR050553">
    <property type="entry name" value="Thioredoxin_ResA/DsbE_sf"/>
</dbReference>
<feature type="domain" description="Thioredoxin" evidence="5">
    <location>
        <begin position="16"/>
        <end position="156"/>
    </location>
</feature>
<dbReference type="AlphaFoldDB" id="A0A0E9MSW4"/>
<keyword evidence="7" id="KW-1185">Reference proteome</keyword>
<dbReference type="PANTHER" id="PTHR42852">
    <property type="entry name" value="THIOL:DISULFIDE INTERCHANGE PROTEIN DSBE"/>
    <property type="match status" value="1"/>
</dbReference>
<name>A0A0E9MSW4_9SPHN</name>
<evidence type="ECO:0000256" key="3">
    <source>
        <dbReference type="ARBA" id="ARBA00023284"/>
    </source>
</evidence>
<evidence type="ECO:0000313" key="7">
    <source>
        <dbReference type="Proteomes" id="UP000033202"/>
    </source>
</evidence>
<evidence type="ECO:0000313" key="6">
    <source>
        <dbReference type="EMBL" id="GAO40563.1"/>
    </source>
</evidence>
<dbReference type="Gene3D" id="3.40.30.10">
    <property type="entry name" value="Glutaredoxin"/>
    <property type="match status" value="1"/>
</dbReference>
<reference evidence="6 7" key="1">
    <citation type="submission" date="2015-04" db="EMBL/GenBank/DDBJ databases">
        <title>Whole genome shotgun sequence of Sphingomonas changbaiensis NBRC 104936.</title>
        <authorList>
            <person name="Katano-Makiyama Y."/>
            <person name="Hosoyama A."/>
            <person name="Hashimoto M."/>
            <person name="Noguchi M."/>
            <person name="Tsuchikane K."/>
            <person name="Ohji S."/>
            <person name="Yamazoe A."/>
            <person name="Ichikawa N."/>
            <person name="Kimura A."/>
            <person name="Fujita N."/>
        </authorList>
    </citation>
    <scope>NUCLEOTIDE SEQUENCE [LARGE SCALE GENOMIC DNA]</scope>
    <source>
        <strain evidence="6 7">NBRC 104936</strain>
    </source>
</reference>
<dbReference type="GO" id="GO:0015036">
    <property type="term" value="F:disulfide oxidoreductase activity"/>
    <property type="evidence" value="ECO:0007669"/>
    <property type="project" value="UniProtKB-ARBA"/>
</dbReference>
<dbReference type="STRING" id="1219043.SCH01S_48_02250"/>
<dbReference type="InterPro" id="IPR017937">
    <property type="entry name" value="Thioredoxin_CS"/>
</dbReference>
<dbReference type="GO" id="GO:0017004">
    <property type="term" value="P:cytochrome complex assembly"/>
    <property type="evidence" value="ECO:0007669"/>
    <property type="project" value="UniProtKB-KW"/>
</dbReference>
<evidence type="ECO:0000256" key="4">
    <source>
        <dbReference type="SAM" id="MobiDB-lite"/>
    </source>
</evidence>